<gene>
    <name evidence="3" type="ORF">PR001_g2350</name>
</gene>
<evidence type="ECO:0000313" key="4">
    <source>
        <dbReference type="Proteomes" id="UP000429607"/>
    </source>
</evidence>
<dbReference type="PANTHER" id="PTHR19303">
    <property type="entry name" value="TRANSPOSON"/>
    <property type="match status" value="1"/>
</dbReference>
<dbReference type="Gene3D" id="1.10.10.60">
    <property type="entry name" value="Homeodomain-like"/>
    <property type="match status" value="1"/>
</dbReference>
<evidence type="ECO:0000256" key="1">
    <source>
        <dbReference type="ARBA" id="ARBA00023125"/>
    </source>
</evidence>
<feature type="domain" description="HTH CENPB-type" evidence="2">
    <location>
        <begin position="70"/>
        <end position="144"/>
    </location>
</feature>
<dbReference type="EMBL" id="QXFV01000079">
    <property type="protein sequence ID" value="KAE9050489.1"/>
    <property type="molecule type" value="Genomic_DNA"/>
</dbReference>
<accession>A0A6A3PDG3</accession>
<dbReference type="GO" id="GO:0003677">
    <property type="term" value="F:DNA binding"/>
    <property type="evidence" value="ECO:0007669"/>
    <property type="project" value="UniProtKB-KW"/>
</dbReference>
<reference evidence="3 4" key="1">
    <citation type="submission" date="2018-09" db="EMBL/GenBank/DDBJ databases">
        <title>Genomic investigation of the strawberry pathogen Phytophthora fragariae indicates pathogenicity is determined by transcriptional variation in three key races.</title>
        <authorList>
            <person name="Adams T.M."/>
            <person name="Armitage A.D."/>
            <person name="Sobczyk M.K."/>
            <person name="Bates H.J."/>
            <person name="Dunwell J.M."/>
            <person name="Nellist C.F."/>
            <person name="Harrison R.J."/>
        </authorList>
    </citation>
    <scope>NUCLEOTIDE SEQUENCE [LARGE SCALE GENOMIC DNA]</scope>
    <source>
        <strain evidence="3 4">SCRP249</strain>
    </source>
</reference>
<dbReference type="Pfam" id="PF03221">
    <property type="entry name" value="HTH_Tnp_Tc5"/>
    <property type="match status" value="1"/>
</dbReference>
<dbReference type="InterPro" id="IPR009057">
    <property type="entry name" value="Homeodomain-like_sf"/>
</dbReference>
<dbReference type="AlphaFoldDB" id="A0A6A3PDG3"/>
<keyword evidence="1" id="KW-0238">DNA-binding</keyword>
<dbReference type="SUPFAM" id="SSF46689">
    <property type="entry name" value="Homeodomain-like"/>
    <property type="match status" value="1"/>
</dbReference>
<comment type="caution">
    <text evidence="3">The sequence shown here is derived from an EMBL/GenBank/DDBJ whole genome shotgun (WGS) entry which is preliminary data.</text>
</comment>
<dbReference type="PANTHER" id="PTHR19303:SF73">
    <property type="entry name" value="PROTEIN PDC2"/>
    <property type="match status" value="1"/>
</dbReference>
<dbReference type="GO" id="GO:0005634">
    <property type="term" value="C:nucleus"/>
    <property type="evidence" value="ECO:0007669"/>
    <property type="project" value="TreeGrafter"/>
</dbReference>
<name>A0A6A3PDG3_9STRA</name>
<sequence length="450" mass="51285">MATSRRSYSITEKLAILSEYEAGVYGSGFHALGAKHGIAASTIRGWWERRVELRAAMANLQVSTRTARLLGGGGRCPAHGELEDRLYDWIVARSGKGLRVKVSYIRLQAKNIHRQLHGDDASGFEAASGWLARFNSRRNLVSRRHTTTRTLPADAPEVCRAFIQHVHRLIAKLDIQPRNIVNMDQVLRYFETEPKSTITTRGSREVLLRKGGSSHKRFTATFAITGEGFFLKPHLLFSKLKNKPKCPPGVLVDVNHTGMWNDGLLLAHAETVLCARKETQLYREPVLYQEYYRSKYDEYISKALREPLLQTKAGNPKVPRYDAVAHWTLDWIASKTEDDVKKAFRLCGLVAKEDFDMDRLHAPLKALLSADFNEQAWHAAYKHLMNEDSERELVRVSAPDWYIPDNENSSLFCCLSFGLDMSVYEYVAALTNYMANLRTWMGYSSKRIWI</sequence>
<evidence type="ECO:0000313" key="3">
    <source>
        <dbReference type="EMBL" id="KAE9050489.1"/>
    </source>
</evidence>
<proteinExistence type="predicted"/>
<protein>
    <recommendedName>
        <fullName evidence="2">HTH CENPB-type domain-containing protein</fullName>
    </recommendedName>
</protein>
<dbReference type="PROSITE" id="PS51253">
    <property type="entry name" value="HTH_CENPB"/>
    <property type="match status" value="1"/>
</dbReference>
<dbReference type="SMART" id="SM00674">
    <property type="entry name" value="CENPB"/>
    <property type="match status" value="1"/>
</dbReference>
<evidence type="ECO:0000259" key="2">
    <source>
        <dbReference type="PROSITE" id="PS51253"/>
    </source>
</evidence>
<dbReference type="InterPro" id="IPR006600">
    <property type="entry name" value="HTH_CenpB_DNA-bd_dom"/>
</dbReference>
<dbReference type="InterPro" id="IPR050863">
    <property type="entry name" value="CenT-Element_Derived"/>
</dbReference>
<organism evidence="3 4">
    <name type="scientific">Phytophthora rubi</name>
    <dbReference type="NCBI Taxonomy" id="129364"/>
    <lineage>
        <taxon>Eukaryota</taxon>
        <taxon>Sar</taxon>
        <taxon>Stramenopiles</taxon>
        <taxon>Oomycota</taxon>
        <taxon>Peronosporomycetes</taxon>
        <taxon>Peronosporales</taxon>
        <taxon>Peronosporaceae</taxon>
        <taxon>Phytophthora</taxon>
    </lineage>
</organism>
<dbReference type="Proteomes" id="UP000429607">
    <property type="component" value="Unassembled WGS sequence"/>
</dbReference>